<keyword evidence="2" id="KW-1185">Reference proteome</keyword>
<proteinExistence type="predicted"/>
<organism evidence="1 2">
    <name type="scientific">Microctonus hyperodae</name>
    <name type="common">Parasitoid wasp</name>
    <dbReference type="NCBI Taxonomy" id="165561"/>
    <lineage>
        <taxon>Eukaryota</taxon>
        <taxon>Metazoa</taxon>
        <taxon>Ecdysozoa</taxon>
        <taxon>Arthropoda</taxon>
        <taxon>Hexapoda</taxon>
        <taxon>Insecta</taxon>
        <taxon>Pterygota</taxon>
        <taxon>Neoptera</taxon>
        <taxon>Endopterygota</taxon>
        <taxon>Hymenoptera</taxon>
        <taxon>Apocrita</taxon>
        <taxon>Ichneumonoidea</taxon>
        <taxon>Braconidae</taxon>
        <taxon>Euphorinae</taxon>
        <taxon>Microctonus</taxon>
    </lineage>
</organism>
<evidence type="ECO:0000313" key="1">
    <source>
        <dbReference type="EMBL" id="KAK0161542.1"/>
    </source>
</evidence>
<protein>
    <submittedName>
        <fullName evidence="1">Uncharacterized protein</fullName>
    </submittedName>
</protein>
<evidence type="ECO:0000313" key="2">
    <source>
        <dbReference type="Proteomes" id="UP001168972"/>
    </source>
</evidence>
<dbReference type="EMBL" id="JAQQBR010001835">
    <property type="protein sequence ID" value="KAK0161542.1"/>
    <property type="molecule type" value="Genomic_DNA"/>
</dbReference>
<comment type="caution">
    <text evidence="1">The sequence shown here is derived from an EMBL/GenBank/DDBJ whole genome shotgun (WGS) entry which is preliminary data.</text>
</comment>
<sequence>MPLDPAPVGTEAGLDDVSGSFGAAASGPALDVGVHEPLAPGRTNPCWETVDAGVVELDIIPSGDARTTRINPPGGGGGFTAVSQLLPVVRLIKSTGPILGSLF</sequence>
<name>A0AA39F257_MICHY</name>
<gene>
    <name evidence="1" type="ORF">PV327_010001</name>
</gene>
<dbReference type="Proteomes" id="UP001168972">
    <property type="component" value="Unassembled WGS sequence"/>
</dbReference>
<reference evidence="1" key="2">
    <citation type="submission" date="2023-03" db="EMBL/GenBank/DDBJ databases">
        <authorList>
            <person name="Inwood S.N."/>
            <person name="Skelly J.G."/>
            <person name="Guhlin J."/>
            <person name="Harrop T.W.R."/>
            <person name="Goldson S.G."/>
            <person name="Dearden P.K."/>
        </authorList>
    </citation>
    <scope>NUCLEOTIDE SEQUENCE</scope>
    <source>
        <strain evidence="1">Lincoln</strain>
        <tissue evidence="1">Whole body</tissue>
    </source>
</reference>
<reference evidence="1" key="1">
    <citation type="journal article" date="2023" name="bioRxiv">
        <title>Scaffold-level genome assemblies of two parasitoid biocontrol wasps reveal the parthenogenesis mechanism and an associated novel virus.</title>
        <authorList>
            <person name="Inwood S."/>
            <person name="Skelly J."/>
            <person name="Guhlin J."/>
            <person name="Harrop T."/>
            <person name="Goldson S."/>
            <person name="Dearden P."/>
        </authorList>
    </citation>
    <scope>NUCLEOTIDE SEQUENCE</scope>
    <source>
        <strain evidence="1">Lincoln</strain>
        <tissue evidence="1">Whole body</tissue>
    </source>
</reference>
<accession>A0AA39F257</accession>
<dbReference type="AlphaFoldDB" id="A0AA39F257"/>